<gene>
    <name evidence="2" type="ORF">MG293_002421</name>
</gene>
<feature type="region of interest" description="Disordered" evidence="1">
    <location>
        <begin position="1"/>
        <end position="140"/>
    </location>
</feature>
<accession>A0AAD4UIF6</accession>
<proteinExistence type="predicted"/>
<dbReference type="Proteomes" id="UP001214576">
    <property type="component" value="Unassembled WGS sequence"/>
</dbReference>
<organism evidence="2 3">
    <name type="scientific">Ovis ammon polii</name>
    <dbReference type="NCBI Taxonomy" id="230172"/>
    <lineage>
        <taxon>Eukaryota</taxon>
        <taxon>Metazoa</taxon>
        <taxon>Chordata</taxon>
        <taxon>Craniata</taxon>
        <taxon>Vertebrata</taxon>
        <taxon>Euteleostomi</taxon>
        <taxon>Mammalia</taxon>
        <taxon>Eutheria</taxon>
        <taxon>Laurasiatheria</taxon>
        <taxon>Artiodactyla</taxon>
        <taxon>Ruminantia</taxon>
        <taxon>Pecora</taxon>
        <taxon>Bovidae</taxon>
        <taxon>Caprinae</taxon>
        <taxon>Ovis</taxon>
    </lineage>
</organism>
<comment type="caution">
    <text evidence="2">The sequence shown here is derived from an EMBL/GenBank/DDBJ whole genome shotgun (WGS) entry which is preliminary data.</text>
</comment>
<evidence type="ECO:0000313" key="2">
    <source>
        <dbReference type="EMBL" id="KAI4545866.1"/>
    </source>
</evidence>
<evidence type="ECO:0000256" key="1">
    <source>
        <dbReference type="SAM" id="MobiDB-lite"/>
    </source>
</evidence>
<sequence>MDAQPFRSGHKRKSPHPRAQIRHQPPAPPTPLRLRPRPPPCPAAIFAATFRETPDGTPVVSREPGADQGFALRQNAAAPRHKGTGVSETPKQESRVQGARKTASPPRRRQAVGRAQAGENPSPTWGPRPERLLPVTYAMA</sequence>
<evidence type="ECO:0000313" key="3">
    <source>
        <dbReference type="Proteomes" id="UP001214576"/>
    </source>
</evidence>
<feature type="compositionally biased region" description="Pro residues" evidence="1">
    <location>
        <begin position="25"/>
        <end position="42"/>
    </location>
</feature>
<name>A0AAD4UIF6_OVIAM</name>
<dbReference type="EMBL" id="JAKZEL010000002">
    <property type="protein sequence ID" value="KAI4545866.1"/>
    <property type="molecule type" value="Genomic_DNA"/>
</dbReference>
<protein>
    <submittedName>
        <fullName evidence="2">Uncharacterized protein</fullName>
    </submittedName>
</protein>
<reference evidence="2" key="1">
    <citation type="submission" date="2022-03" db="EMBL/GenBank/DDBJ databases">
        <title>Genomic analyses of argali, domestic sheep and their hybrids provide insights into chromosomal evolution, heterosis and genetic basis of agronomic traits.</title>
        <authorList>
            <person name="Li M."/>
        </authorList>
    </citation>
    <scope>NUCLEOTIDE SEQUENCE</scope>
    <source>
        <strain evidence="2">CAU-MHL-2022a</strain>
        <tissue evidence="2">Skin</tissue>
    </source>
</reference>
<feature type="compositionally biased region" description="Basic residues" evidence="1">
    <location>
        <begin position="8"/>
        <end position="21"/>
    </location>
</feature>
<keyword evidence="3" id="KW-1185">Reference proteome</keyword>
<dbReference type="AlphaFoldDB" id="A0AAD4UIF6"/>